<dbReference type="PANTHER" id="PTHR35546:SF115">
    <property type="entry name" value="F-BOX DOMAIN-CONTAINING PROTEIN"/>
    <property type="match status" value="1"/>
</dbReference>
<comment type="caution">
    <text evidence="2">The sequence shown here is derived from an EMBL/GenBank/DDBJ whole genome shotgun (WGS) entry which is preliminary data.</text>
</comment>
<sequence>MEKTAKKLPSSVQSVISNNDLLIQILVRLPPLSLILFKSVSKRWLSLIKDDVNVTFRRNPDPPSGLFLERMSLTNTSESYSCDFVPLDNRIPLLGPNFTFGPEVRHKHDVEILHSCNGLLLCRTYSKLYNHIYYEKLYVYNPSITNMFKVLPIPNIETYYKKYGCGGGVKMAFDPSKSPHYKVIYAEIVERDMDDMDDMMVQLHTFSSETGNWSLCGHQFPEHSFQYFEGGVYWNDAIYWPIGEGKIFKLEIVNEYPVLTALRTPLTLDLKVHYINNLFESRGCLLLFCMDNACSQHFTIYEKRNVYSEWSLKYIVNLDDIIKPFPKRRWSECPYVFCIVLGEREEDSFMVMKLDKKVVQYKIVSKTLCTISDLGDGLITGFEFIPSFANV</sequence>
<organism evidence="2 3">
    <name type="scientific">Tanacetum coccineum</name>
    <dbReference type="NCBI Taxonomy" id="301880"/>
    <lineage>
        <taxon>Eukaryota</taxon>
        <taxon>Viridiplantae</taxon>
        <taxon>Streptophyta</taxon>
        <taxon>Embryophyta</taxon>
        <taxon>Tracheophyta</taxon>
        <taxon>Spermatophyta</taxon>
        <taxon>Magnoliopsida</taxon>
        <taxon>eudicotyledons</taxon>
        <taxon>Gunneridae</taxon>
        <taxon>Pentapetalae</taxon>
        <taxon>asterids</taxon>
        <taxon>campanulids</taxon>
        <taxon>Asterales</taxon>
        <taxon>Asteraceae</taxon>
        <taxon>Asteroideae</taxon>
        <taxon>Anthemideae</taxon>
        <taxon>Anthemidinae</taxon>
        <taxon>Tanacetum</taxon>
    </lineage>
</organism>
<feature type="domain" description="F-box" evidence="1">
    <location>
        <begin position="19"/>
        <end position="51"/>
    </location>
</feature>
<name>A0ABQ5BVA6_9ASTR</name>
<dbReference type="EMBL" id="BQNB010013589">
    <property type="protein sequence ID" value="GJT17812.1"/>
    <property type="molecule type" value="Genomic_DNA"/>
</dbReference>
<dbReference type="SUPFAM" id="SSF81383">
    <property type="entry name" value="F-box domain"/>
    <property type="match status" value="1"/>
</dbReference>
<dbReference type="InterPro" id="IPR055290">
    <property type="entry name" value="At3g26010-like"/>
</dbReference>
<protein>
    <submittedName>
        <fullName evidence="2">AT-hook motif nuclear-localized protein 28-like protein</fullName>
    </submittedName>
</protein>
<gene>
    <name evidence="2" type="ORF">Tco_0876518</name>
</gene>
<proteinExistence type="predicted"/>
<accession>A0ABQ5BVA6</accession>
<dbReference type="Proteomes" id="UP001151760">
    <property type="component" value="Unassembled WGS sequence"/>
</dbReference>
<dbReference type="Pfam" id="PF00646">
    <property type="entry name" value="F-box"/>
    <property type="match status" value="1"/>
</dbReference>
<dbReference type="InterPro" id="IPR036047">
    <property type="entry name" value="F-box-like_dom_sf"/>
</dbReference>
<dbReference type="PANTHER" id="PTHR35546">
    <property type="entry name" value="F-BOX PROTEIN INTERACTION DOMAIN PROTEIN-RELATED"/>
    <property type="match status" value="1"/>
</dbReference>
<reference evidence="2" key="2">
    <citation type="submission" date="2022-01" db="EMBL/GenBank/DDBJ databases">
        <authorList>
            <person name="Yamashiro T."/>
            <person name="Shiraishi A."/>
            <person name="Satake H."/>
            <person name="Nakayama K."/>
        </authorList>
    </citation>
    <scope>NUCLEOTIDE SEQUENCE</scope>
</reference>
<dbReference type="InterPro" id="IPR001810">
    <property type="entry name" value="F-box_dom"/>
</dbReference>
<reference evidence="2" key="1">
    <citation type="journal article" date="2022" name="Int. J. Mol. Sci.">
        <title>Draft Genome of Tanacetum Coccineum: Genomic Comparison of Closely Related Tanacetum-Family Plants.</title>
        <authorList>
            <person name="Yamashiro T."/>
            <person name="Shiraishi A."/>
            <person name="Nakayama K."/>
            <person name="Satake H."/>
        </authorList>
    </citation>
    <scope>NUCLEOTIDE SEQUENCE</scope>
</reference>
<evidence type="ECO:0000259" key="1">
    <source>
        <dbReference type="Pfam" id="PF00646"/>
    </source>
</evidence>
<keyword evidence="3" id="KW-1185">Reference proteome</keyword>
<evidence type="ECO:0000313" key="2">
    <source>
        <dbReference type="EMBL" id="GJT17812.1"/>
    </source>
</evidence>
<evidence type="ECO:0000313" key="3">
    <source>
        <dbReference type="Proteomes" id="UP001151760"/>
    </source>
</evidence>